<gene>
    <name evidence="1" type="ORF">LTR37_002310</name>
</gene>
<protein>
    <submittedName>
        <fullName evidence="1">Uncharacterized protein</fullName>
    </submittedName>
</protein>
<proteinExistence type="predicted"/>
<organism evidence="1 2">
    <name type="scientific">Vermiconidia calcicola</name>
    <dbReference type="NCBI Taxonomy" id="1690605"/>
    <lineage>
        <taxon>Eukaryota</taxon>
        <taxon>Fungi</taxon>
        <taxon>Dikarya</taxon>
        <taxon>Ascomycota</taxon>
        <taxon>Pezizomycotina</taxon>
        <taxon>Dothideomycetes</taxon>
        <taxon>Dothideomycetidae</taxon>
        <taxon>Mycosphaerellales</taxon>
        <taxon>Extremaceae</taxon>
        <taxon>Vermiconidia</taxon>
    </lineage>
</organism>
<comment type="caution">
    <text evidence="1">The sequence shown here is derived from an EMBL/GenBank/DDBJ whole genome shotgun (WGS) entry which is preliminary data.</text>
</comment>
<name>A0ACC3NT99_9PEZI</name>
<reference evidence="1" key="1">
    <citation type="submission" date="2023-07" db="EMBL/GenBank/DDBJ databases">
        <title>Black Yeasts Isolated from many extreme environments.</title>
        <authorList>
            <person name="Coleine C."/>
            <person name="Stajich J.E."/>
            <person name="Selbmann L."/>
        </authorList>
    </citation>
    <scope>NUCLEOTIDE SEQUENCE</scope>
    <source>
        <strain evidence="1">CCFEE 5714</strain>
    </source>
</reference>
<dbReference type="EMBL" id="JAUTXU010000012">
    <property type="protein sequence ID" value="KAK3722739.1"/>
    <property type="molecule type" value="Genomic_DNA"/>
</dbReference>
<dbReference type="Proteomes" id="UP001281147">
    <property type="component" value="Unassembled WGS sequence"/>
</dbReference>
<sequence length="671" mass="73849">MALTQTLTNNLPSLKPPSTPQPPQQRSRPYKDFLTPALHRRFTRAALLVFAACYLASLLMRPPSLLWLWNPLSATGIRACMLFMSCLAVFIVRVANMYCGELVTASPAESAWAAVAGWRGLVTLGWYVYSACFFGEVYIWSRHADAGLGWVDYGREDEWALLNENPIFLRAVFFCLAVAQTAVHLGRGEDRMPIPVKDEAPIGVQQQQQAAPSKVPKSLQILQARLPAIGLRTLKLAIPTLAFTLPAYFIVLRPLLWPYFYTIGHFFFQSKLAQQSRPTGLTDVPHLVWQCLTSSAILILLWEISNAAFTIHVARPPLSKAEDEPLTGLMITGEKGKDPNGSLISGLKAKKEVPRLFAFWELSLICTHYPTRRKTIYTEVDRAGGSTWTQISTLCLNEITAIQSRIQAAQTPPAQQQQPQAQAQQQQPYLGLPRIADRSVQSGDVWAQPQHQSNYAVHSVANMAKSIGQSPGAQNPALPKARKAIEWSADHVLTQENQARLSREGINKEASGFAVKILRTPPGEVFRQTFGRRVKGVVFGGDISPYSSAQTIIFASRALSILCTQSLKEDDFGQVAKSVASVVRTYVATIRAIEAFMAGWAPSWTDVGFEESDRKVAEVEEVVGVLKEGLEGVVLGFGEYASSLGLSKVELREATGVVGKGERQQEMASAK</sequence>
<keyword evidence="2" id="KW-1185">Reference proteome</keyword>
<evidence type="ECO:0000313" key="1">
    <source>
        <dbReference type="EMBL" id="KAK3722739.1"/>
    </source>
</evidence>
<evidence type="ECO:0000313" key="2">
    <source>
        <dbReference type="Proteomes" id="UP001281147"/>
    </source>
</evidence>
<accession>A0ACC3NT99</accession>